<evidence type="ECO:0000256" key="12">
    <source>
        <dbReference type="ARBA" id="ARBA00023268"/>
    </source>
</evidence>
<comment type="catalytic activity">
    <reaction evidence="1 15">
        <text>Hydrolysis of DNA containing ring-opened 7-methylguanine residues, releasing 2,6-diamino-4-hydroxy-5-(N-methyl)formamidopyrimidine.</text>
        <dbReference type="EC" id="3.2.2.23"/>
    </reaction>
</comment>
<dbReference type="InterPro" id="IPR035937">
    <property type="entry name" value="FPG_N"/>
</dbReference>
<feature type="active site" description="Schiff-base intermediate with DNA" evidence="15">
    <location>
        <position position="2"/>
    </location>
</feature>
<dbReference type="InterPro" id="IPR020629">
    <property type="entry name" value="FPG_Glyclase"/>
</dbReference>
<keyword evidence="11 15" id="KW-0456">Lyase</keyword>
<dbReference type="InterPro" id="IPR010979">
    <property type="entry name" value="Ribosomal_uS13-like_H2TH"/>
</dbReference>
<dbReference type="SUPFAM" id="SSF46946">
    <property type="entry name" value="S13-like H2TH domain"/>
    <property type="match status" value="1"/>
</dbReference>
<dbReference type="EC" id="4.2.99.18" evidence="15"/>
<dbReference type="PROSITE" id="PS51068">
    <property type="entry name" value="FPG_CAT"/>
    <property type="match status" value="1"/>
</dbReference>
<dbReference type="GO" id="GO:0140078">
    <property type="term" value="F:class I DNA-(apurinic or apyrimidinic site) endonuclease activity"/>
    <property type="evidence" value="ECO:0007669"/>
    <property type="project" value="UniProtKB-EC"/>
</dbReference>
<keyword evidence="19" id="KW-1185">Reference proteome</keyword>
<keyword evidence="8 15" id="KW-0862">Zinc</keyword>
<dbReference type="Pfam" id="PF06831">
    <property type="entry name" value="H2TH"/>
    <property type="match status" value="1"/>
</dbReference>
<evidence type="ECO:0000256" key="14">
    <source>
        <dbReference type="ARBA" id="ARBA00044632"/>
    </source>
</evidence>
<protein>
    <recommendedName>
        <fullName evidence="15">Formamidopyrimidine-DNA glycosylase</fullName>
        <shortName evidence="15">Fapy-DNA glycosylase</shortName>
        <ecNumber evidence="15">3.2.2.23</ecNumber>
    </recommendedName>
    <alternativeName>
        <fullName evidence="15">DNA-(apurinic or apyrimidinic site) lyase MutM</fullName>
        <shortName evidence="15">AP lyase MutM</shortName>
        <ecNumber evidence="15">4.2.99.18</ecNumber>
    </alternativeName>
</protein>
<feature type="active site" description="Proton donor" evidence="15">
    <location>
        <position position="3"/>
    </location>
</feature>
<dbReference type="PANTHER" id="PTHR22993">
    <property type="entry name" value="FORMAMIDOPYRIMIDINE-DNA GLYCOSYLASE"/>
    <property type="match status" value="1"/>
</dbReference>
<accession>D1C1V5</accession>
<gene>
    <name evidence="15" type="primary">mutM</name>
    <name evidence="15" type="synonym">fpg</name>
    <name evidence="18" type="ordered locus">Sthe_0785</name>
</gene>
<keyword evidence="10 15" id="KW-0234">DNA repair</keyword>
<dbReference type="Gene3D" id="1.10.8.50">
    <property type="match status" value="1"/>
</dbReference>
<feature type="domain" description="Formamidopyrimidine-DNA glycosylase catalytic" evidence="17">
    <location>
        <begin position="2"/>
        <end position="116"/>
    </location>
</feature>
<dbReference type="KEGG" id="sti:Sthe_0785"/>
<dbReference type="SUPFAM" id="SSF57716">
    <property type="entry name" value="Glucocorticoid receptor-like (DNA-binding domain)"/>
    <property type="match status" value="1"/>
</dbReference>
<evidence type="ECO:0000256" key="6">
    <source>
        <dbReference type="ARBA" id="ARBA00022771"/>
    </source>
</evidence>
<dbReference type="eggNOG" id="COG0266">
    <property type="taxonomic scope" value="Bacteria"/>
</dbReference>
<dbReference type="InterPro" id="IPR000214">
    <property type="entry name" value="Znf_DNA_glyclase/AP_lyase"/>
</dbReference>
<evidence type="ECO:0000313" key="19">
    <source>
        <dbReference type="Proteomes" id="UP000002027"/>
    </source>
</evidence>
<keyword evidence="13 15" id="KW-0326">Glycosidase</keyword>
<dbReference type="RefSeq" id="WP_012871269.1">
    <property type="nucleotide sequence ID" value="NC_013523.1"/>
</dbReference>
<comment type="subunit">
    <text evidence="3 15">Monomer.</text>
</comment>
<evidence type="ECO:0000256" key="10">
    <source>
        <dbReference type="ARBA" id="ARBA00023204"/>
    </source>
</evidence>
<feature type="binding site" evidence="15">
    <location>
        <position position="94"/>
    </location>
    <ligand>
        <name>DNA</name>
        <dbReference type="ChEBI" id="CHEBI:16991"/>
    </ligand>
</feature>
<dbReference type="HOGENOM" id="CLU_038423_1_2_0"/>
<keyword evidence="7 15" id="KW-0378">Hydrolase</keyword>
<keyword evidence="4 15" id="KW-0479">Metal-binding</keyword>
<keyword evidence="9 15" id="KW-0238">DNA-binding</keyword>
<dbReference type="FunCoup" id="D1C1V5">
    <property type="interactions" value="326"/>
</dbReference>
<organism evidence="18 19">
    <name type="scientific">Sphaerobacter thermophilus (strain ATCC 49802 / DSM 20745 / KCCM 41009 / NCIMB 13125 / S 6022)</name>
    <dbReference type="NCBI Taxonomy" id="479434"/>
    <lineage>
        <taxon>Bacteria</taxon>
        <taxon>Pseudomonadati</taxon>
        <taxon>Thermomicrobiota</taxon>
        <taxon>Thermomicrobia</taxon>
        <taxon>Sphaerobacterales</taxon>
        <taxon>Sphaerobacterineae</taxon>
        <taxon>Sphaerobacteraceae</taxon>
        <taxon>Sphaerobacter</taxon>
    </lineage>
</organism>
<evidence type="ECO:0000256" key="1">
    <source>
        <dbReference type="ARBA" id="ARBA00001668"/>
    </source>
</evidence>
<evidence type="ECO:0000313" key="18">
    <source>
        <dbReference type="EMBL" id="ACZ38222.1"/>
    </source>
</evidence>
<dbReference type="InterPro" id="IPR015887">
    <property type="entry name" value="DNA_glyclase_Znf_dom_DNA_BS"/>
</dbReference>
<proteinExistence type="inferred from homology"/>
<dbReference type="SUPFAM" id="SSF81624">
    <property type="entry name" value="N-terminal domain of MutM-like DNA repair proteins"/>
    <property type="match status" value="1"/>
</dbReference>
<dbReference type="CDD" id="cd08966">
    <property type="entry name" value="EcFpg-like_N"/>
    <property type="match status" value="1"/>
</dbReference>
<evidence type="ECO:0000256" key="2">
    <source>
        <dbReference type="ARBA" id="ARBA00009409"/>
    </source>
</evidence>
<evidence type="ECO:0000256" key="3">
    <source>
        <dbReference type="ARBA" id="ARBA00011245"/>
    </source>
</evidence>
<dbReference type="SMART" id="SM00898">
    <property type="entry name" value="Fapy_DNA_glyco"/>
    <property type="match status" value="1"/>
</dbReference>
<dbReference type="GO" id="GO:0006284">
    <property type="term" value="P:base-excision repair"/>
    <property type="evidence" value="ECO:0007669"/>
    <property type="project" value="InterPro"/>
</dbReference>
<evidence type="ECO:0000256" key="11">
    <source>
        <dbReference type="ARBA" id="ARBA00023239"/>
    </source>
</evidence>
<feature type="binding site" evidence="15">
    <location>
        <position position="154"/>
    </location>
    <ligand>
        <name>DNA</name>
        <dbReference type="ChEBI" id="CHEBI:16991"/>
    </ligand>
</feature>
<dbReference type="Proteomes" id="UP000002027">
    <property type="component" value="Chromosome 1"/>
</dbReference>
<comment type="function">
    <text evidence="15">Involved in base excision repair of DNA damaged by oxidation or by mutagenic agents. Acts as DNA glycosylase that recognizes and removes damaged bases. Has a preference for oxidized purines, such as 7,8-dihydro-8-oxoguanine (8-oxoG). Has AP (apurinic/apyrimidinic) lyase activity and introduces nicks in the DNA strand. Cleaves the DNA backbone by beta-delta elimination to generate a single-strand break at the site of the removed base with both 3'- and 5'-phosphates.</text>
</comment>
<dbReference type="NCBIfam" id="TIGR00577">
    <property type="entry name" value="fpg"/>
    <property type="match status" value="1"/>
</dbReference>
<dbReference type="Pfam" id="PF01149">
    <property type="entry name" value="Fapy_DNA_glyco"/>
    <property type="match status" value="1"/>
</dbReference>
<dbReference type="FunFam" id="1.10.8.50:FF:000003">
    <property type="entry name" value="Formamidopyrimidine-DNA glycosylase"/>
    <property type="match status" value="1"/>
</dbReference>
<sequence>MPELPEVENVRRSLTAAVDGTTIAAVRLGAFTGCIAAPEPDAFVARVTGRRITDFGRRGKYLLIALDSGDTIAVHLRMTGELTVTSPDTPTGKHHHLTFVLDDGRELRFSDTRKFGRLTLLTPDEAAALDRSLGPEPLDDRFTAERFAAMLAARSRAVKPLLLDQTFLAGVGNIYADEALFAARIHPLRPANSLTLDEAARLLDSIRVTLAAAIERGGTTLRDYRDGLGRPGNNQHYLNIYHRAEGDPCPRCGEPIARLVVVQRGTRFCPRCQPLPMP</sequence>
<dbReference type="SMART" id="SM01232">
    <property type="entry name" value="H2TH"/>
    <property type="match status" value="1"/>
</dbReference>
<dbReference type="Gene3D" id="3.20.190.10">
    <property type="entry name" value="MutM-like, N-terminal"/>
    <property type="match status" value="1"/>
</dbReference>
<dbReference type="NCBIfam" id="NF002211">
    <property type="entry name" value="PRK01103.1"/>
    <property type="match status" value="1"/>
</dbReference>
<dbReference type="STRING" id="479434.Sthe_0785"/>
<keyword evidence="12 15" id="KW-0511">Multifunctional enzyme</keyword>
<reference evidence="19" key="1">
    <citation type="submission" date="2009-11" db="EMBL/GenBank/DDBJ databases">
        <title>The complete chromosome 1 of Sphaerobacter thermophilus DSM 20745.</title>
        <authorList>
            <person name="Lucas S."/>
            <person name="Copeland A."/>
            <person name="Lapidus A."/>
            <person name="Glavina del Rio T."/>
            <person name="Dalin E."/>
            <person name="Tice H."/>
            <person name="Bruce D."/>
            <person name="Goodwin L."/>
            <person name="Pitluck S."/>
            <person name="Kyrpides N."/>
            <person name="Mavromatis K."/>
            <person name="Ivanova N."/>
            <person name="Mikhailova N."/>
            <person name="LaButti K.M."/>
            <person name="Clum A."/>
            <person name="Sun H.I."/>
            <person name="Brettin T."/>
            <person name="Detter J.C."/>
            <person name="Han C."/>
            <person name="Larimer F."/>
            <person name="Land M."/>
            <person name="Hauser L."/>
            <person name="Markowitz V."/>
            <person name="Cheng J.F."/>
            <person name="Hugenholtz P."/>
            <person name="Woyke T."/>
            <person name="Wu D."/>
            <person name="Steenblock K."/>
            <person name="Schneider S."/>
            <person name="Pukall R."/>
            <person name="Goeker M."/>
            <person name="Klenk H.P."/>
            <person name="Eisen J.A."/>
        </authorList>
    </citation>
    <scope>NUCLEOTIDE SEQUENCE [LARGE SCALE GENOMIC DNA]</scope>
    <source>
        <strain evidence="19">ATCC 49802 / DSM 20745 / S 6022</strain>
    </source>
</reference>
<keyword evidence="6 15" id="KW-0863">Zinc-finger</keyword>
<evidence type="ECO:0000256" key="7">
    <source>
        <dbReference type="ARBA" id="ARBA00022801"/>
    </source>
</evidence>
<evidence type="ECO:0000256" key="13">
    <source>
        <dbReference type="ARBA" id="ARBA00023295"/>
    </source>
</evidence>
<dbReference type="InParanoid" id="D1C1V5"/>
<dbReference type="InterPro" id="IPR015886">
    <property type="entry name" value="H2TH_FPG"/>
</dbReference>
<dbReference type="PROSITE" id="PS01242">
    <property type="entry name" value="ZF_FPG_1"/>
    <property type="match status" value="1"/>
</dbReference>
<evidence type="ECO:0000256" key="4">
    <source>
        <dbReference type="ARBA" id="ARBA00022723"/>
    </source>
</evidence>
<dbReference type="GO" id="GO:0034039">
    <property type="term" value="F:8-oxo-7,8-dihydroguanine DNA N-glycosylase activity"/>
    <property type="evidence" value="ECO:0007669"/>
    <property type="project" value="TreeGrafter"/>
</dbReference>
<keyword evidence="5 15" id="KW-0227">DNA damage</keyword>
<dbReference type="GO" id="GO:0008270">
    <property type="term" value="F:zinc ion binding"/>
    <property type="evidence" value="ECO:0007669"/>
    <property type="project" value="UniProtKB-UniRule"/>
</dbReference>
<feature type="active site" description="Proton donor; for delta-elimination activity" evidence="15">
    <location>
        <position position="264"/>
    </location>
</feature>
<evidence type="ECO:0000256" key="8">
    <source>
        <dbReference type="ARBA" id="ARBA00022833"/>
    </source>
</evidence>
<dbReference type="PANTHER" id="PTHR22993:SF9">
    <property type="entry name" value="FORMAMIDOPYRIMIDINE-DNA GLYCOSYLASE"/>
    <property type="match status" value="1"/>
</dbReference>
<dbReference type="AlphaFoldDB" id="D1C1V5"/>
<dbReference type="HAMAP" id="MF_00103">
    <property type="entry name" value="Fapy_DNA_glycosyl"/>
    <property type="match status" value="1"/>
</dbReference>
<dbReference type="EMBL" id="CP001823">
    <property type="protein sequence ID" value="ACZ38222.1"/>
    <property type="molecule type" value="Genomic_DNA"/>
</dbReference>
<dbReference type="OrthoDB" id="9800855at2"/>
<evidence type="ECO:0000256" key="5">
    <source>
        <dbReference type="ARBA" id="ARBA00022763"/>
    </source>
</evidence>
<dbReference type="InterPro" id="IPR010663">
    <property type="entry name" value="Znf_FPG/IleRS"/>
</dbReference>
<evidence type="ECO:0000256" key="9">
    <source>
        <dbReference type="ARBA" id="ARBA00023125"/>
    </source>
</evidence>
<evidence type="ECO:0000256" key="15">
    <source>
        <dbReference type="HAMAP-Rule" id="MF_00103"/>
    </source>
</evidence>
<evidence type="ECO:0000259" key="17">
    <source>
        <dbReference type="PROSITE" id="PS51068"/>
    </source>
</evidence>
<comment type="cofactor">
    <cofactor evidence="15">
        <name>Zn(2+)</name>
        <dbReference type="ChEBI" id="CHEBI:29105"/>
    </cofactor>
    <text evidence="15">Binds 1 zinc ion per subunit.</text>
</comment>
<comment type="similarity">
    <text evidence="2 15">Belongs to the FPG family.</text>
</comment>
<dbReference type="PROSITE" id="PS51066">
    <property type="entry name" value="ZF_FPG_2"/>
    <property type="match status" value="1"/>
</dbReference>
<feature type="domain" description="FPG-type" evidence="16">
    <location>
        <begin position="239"/>
        <end position="274"/>
    </location>
</feature>
<feature type="active site" description="Proton donor; for beta-elimination activity" evidence="15">
    <location>
        <position position="60"/>
    </location>
</feature>
<reference evidence="18 19" key="2">
    <citation type="journal article" date="2010" name="Stand. Genomic Sci.">
        <title>Complete genome sequence of Desulfohalobium retbaense type strain (HR(100)).</title>
        <authorList>
            <person name="Spring S."/>
            <person name="Nolan M."/>
            <person name="Lapidus A."/>
            <person name="Glavina Del Rio T."/>
            <person name="Copeland A."/>
            <person name="Tice H."/>
            <person name="Cheng J.F."/>
            <person name="Lucas S."/>
            <person name="Land M."/>
            <person name="Chen F."/>
            <person name="Bruce D."/>
            <person name="Goodwin L."/>
            <person name="Pitluck S."/>
            <person name="Ivanova N."/>
            <person name="Mavromatis K."/>
            <person name="Mikhailova N."/>
            <person name="Pati A."/>
            <person name="Chen A."/>
            <person name="Palaniappan K."/>
            <person name="Hauser L."/>
            <person name="Chang Y.J."/>
            <person name="Jeffries C.D."/>
            <person name="Munk C."/>
            <person name="Kiss H."/>
            <person name="Chain P."/>
            <person name="Han C."/>
            <person name="Brettin T."/>
            <person name="Detter J.C."/>
            <person name="Schuler E."/>
            <person name="Goker M."/>
            <person name="Rohde M."/>
            <person name="Bristow J."/>
            <person name="Eisen J.A."/>
            <person name="Markowitz V."/>
            <person name="Hugenholtz P."/>
            <person name="Kyrpides N.C."/>
            <person name="Klenk H.P."/>
        </authorList>
    </citation>
    <scope>NUCLEOTIDE SEQUENCE [LARGE SCALE GENOMIC DNA]</scope>
    <source>
        <strain evidence="19">ATCC 49802 / DSM 20745 / S 6022</strain>
    </source>
</reference>
<evidence type="ECO:0000259" key="16">
    <source>
        <dbReference type="PROSITE" id="PS51066"/>
    </source>
</evidence>
<dbReference type="EC" id="3.2.2.23" evidence="15"/>
<dbReference type="Pfam" id="PF06827">
    <property type="entry name" value="zf-FPG_IleRS"/>
    <property type="match status" value="1"/>
</dbReference>
<name>D1C1V5_SPHTD</name>
<feature type="binding site" evidence="15">
    <location>
        <position position="113"/>
    </location>
    <ligand>
        <name>DNA</name>
        <dbReference type="ChEBI" id="CHEBI:16991"/>
    </ligand>
</feature>
<dbReference type="GO" id="GO:0003684">
    <property type="term" value="F:damaged DNA binding"/>
    <property type="evidence" value="ECO:0007669"/>
    <property type="project" value="InterPro"/>
</dbReference>
<dbReference type="InterPro" id="IPR012319">
    <property type="entry name" value="FPG_cat"/>
</dbReference>
<comment type="catalytic activity">
    <reaction evidence="14 15">
        <text>2'-deoxyribonucleotide-(2'-deoxyribose 5'-phosphate)-2'-deoxyribonucleotide-DNA = a 3'-end 2'-deoxyribonucleotide-(2,3-dehydro-2,3-deoxyribose 5'-phosphate)-DNA + a 5'-end 5'-phospho-2'-deoxyribonucleoside-DNA + H(+)</text>
        <dbReference type="Rhea" id="RHEA:66592"/>
        <dbReference type="Rhea" id="RHEA-COMP:13180"/>
        <dbReference type="Rhea" id="RHEA-COMP:16897"/>
        <dbReference type="Rhea" id="RHEA-COMP:17067"/>
        <dbReference type="ChEBI" id="CHEBI:15378"/>
        <dbReference type="ChEBI" id="CHEBI:136412"/>
        <dbReference type="ChEBI" id="CHEBI:157695"/>
        <dbReference type="ChEBI" id="CHEBI:167181"/>
        <dbReference type="EC" id="4.2.99.18"/>
    </reaction>
</comment>